<evidence type="ECO:0000256" key="1">
    <source>
        <dbReference type="ARBA" id="ARBA00022737"/>
    </source>
</evidence>
<sequence length="386" mass="42871">MPPGLSFGFQGKGHVSGMKFCHTKKYEIGSQGLGATVEFRFKLEETKVLGISNLNTCDSSPPTAETLISDRDDQTRMVNTCGGQSERKNIWVAAGDGDLDRVKVSISQRQTKETLDQARNWSKLGFFFHVMLTGLSPTIADENSYTPLHAAASWGRLEVLRYLHAQGADMNTTDEEGELTEIPILFLLNSHLPTKKKMQAPLSSRSRILKLLSWSLSWAVTRVIKMRKEKQLWLPFPRKIHSTMDAAENVAEDYPEVCNYLRGLLGQAPLEEAAGEDSEPEEESGQDPTNEMTQKLIDQVREMMTDAETNGVDSDSPELDLRLRELVTKTVDQSVGLGKLLATAARDPSQSDPVNHELATVPETEEPSQDNGLATNEPDANKRQRT</sequence>
<reference evidence="5 6" key="1">
    <citation type="submission" date="2015-08" db="EMBL/GenBank/DDBJ databases">
        <title>Next Generation Sequencing and Analysis of the Genome of Puccinia sorghi L Schw, the Causal Agent of Maize Common Rust.</title>
        <authorList>
            <person name="Rochi L."/>
            <person name="Burguener G."/>
            <person name="Darino M."/>
            <person name="Turjanski A."/>
            <person name="Kreff E."/>
            <person name="Dieguez M.J."/>
            <person name="Sacco F."/>
        </authorList>
    </citation>
    <scope>NUCLEOTIDE SEQUENCE [LARGE SCALE GENOMIC DNA]</scope>
    <source>
        <strain evidence="5 6">RO10H11247</strain>
    </source>
</reference>
<dbReference type="Pfam" id="PF13857">
    <property type="entry name" value="Ank_5"/>
    <property type="match status" value="1"/>
</dbReference>
<gene>
    <name evidence="5" type="ORF">VP01_807g6</name>
</gene>
<evidence type="ECO:0000256" key="2">
    <source>
        <dbReference type="ARBA" id="ARBA00023043"/>
    </source>
</evidence>
<comment type="caution">
    <text evidence="5">The sequence shown here is derived from an EMBL/GenBank/DDBJ whole genome shotgun (WGS) entry which is preliminary data.</text>
</comment>
<dbReference type="InterPro" id="IPR036770">
    <property type="entry name" value="Ankyrin_rpt-contain_sf"/>
</dbReference>
<accession>A0A0L6UAD8</accession>
<dbReference type="PROSITE" id="PS50297">
    <property type="entry name" value="ANK_REP_REGION"/>
    <property type="match status" value="1"/>
</dbReference>
<evidence type="ECO:0000313" key="6">
    <source>
        <dbReference type="Proteomes" id="UP000037035"/>
    </source>
</evidence>
<evidence type="ECO:0000256" key="3">
    <source>
        <dbReference type="PROSITE-ProRule" id="PRU00023"/>
    </source>
</evidence>
<keyword evidence="2 3" id="KW-0040">ANK repeat</keyword>
<dbReference type="Proteomes" id="UP000037035">
    <property type="component" value="Unassembled WGS sequence"/>
</dbReference>
<feature type="region of interest" description="Disordered" evidence="4">
    <location>
        <begin position="272"/>
        <end position="291"/>
    </location>
</feature>
<keyword evidence="1" id="KW-0677">Repeat</keyword>
<dbReference type="Gene3D" id="1.25.40.20">
    <property type="entry name" value="Ankyrin repeat-containing domain"/>
    <property type="match status" value="1"/>
</dbReference>
<evidence type="ECO:0000256" key="4">
    <source>
        <dbReference type="SAM" id="MobiDB-lite"/>
    </source>
</evidence>
<organism evidence="5 6">
    <name type="scientific">Puccinia sorghi</name>
    <dbReference type="NCBI Taxonomy" id="27349"/>
    <lineage>
        <taxon>Eukaryota</taxon>
        <taxon>Fungi</taxon>
        <taxon>Dikarya</taxon>
        <taxon>Basidiomycota</taxon>
        <taxon>Pucciniomycotina</taxon>
        <taxon>Pucciniomycetes</taxon>
        <taxon>Pucciniales</taxon>
        <taxon>Pucciniaceae</taxon>
        <taxon>Puccinia</taxon>
    </lineage>
</organism>
<dbReference type="VEuPathDB" id="FungiDB:VP01_807g6"/>
<dbReference type="SUPFAM" id="SSF48403">
    <property type="entry name" value="Ankyrin repeat"/>
    <property type="match status" value="1"/>
</dbReference>
<feature type="region of interest" description="Disordered" evidence="4">
    <location>
        <begin position="342"/>
        <end position="386"/>
    </location>
</feature>
<dbReference type="PANTHER" id="PTHR24171">
    <property type="entry name" value="ANKYRIN REPEAT DOMAIN-CONTAINING PROTEIN 39-RELATED"/>
    <property type="match status" value="1"/>
</dbReference>
<name>A0A0L6UAD8_9BASI</name>
<feature type="repeat" description="ANK" evidence="3">
    <location>
        <begin position="143"/>
        <end position="175"/>
    </location>
</feature>
<dbReference type="SMART" id="SM00248">
    <property type="entry name" value="ANK"/>
    <property type="match status" value="1"/>
</dbReference>
<evidence type="ECO:0000313" key="5">
    <source>
        <dbReference type="EMBL" id="KNZ45476.1"/>
    </source>
</evidence>
<dbReference type="PANTHER" id="PTHR24171:SF9">
    <property type="entry name" value="ANKYRIN REPEAT DOMAIN-CONTAINING PROTEIN 39"/>
    <property type="match status" value="1"/>
</dbReference>
<dbReference type="EMBL" id="LAVV01013583">
    <property type="protein sequence ID" value="KNZ45476.1"/>
    <property type="molecule type" value="Genomic_DNA"/>
</dbReference>
<dbReference type="PROSITE" id="PS50088">
    <property type="entry name" value="ANK_REPEAT"/>
    <property type="match status" value="1"/>
</dbReference>
<dbReference type="AlphaFoldDB" id="A0A0L6UAD8"/>
<proteinExistence type="predicted"/>
<dbReference type="STRING" id="27349.A0A0L6UAD8"/>
<protein>
    <submittedName>
        <fullName evidence="5">Uncharacterized protein</fullName>
    </submittedName>
</protein>
<dbReference type="OrthoDB" id="19174at2759"/>
<keyword evidence="6" id="KW-1185">Reference proteome</keyword>
<dbReference type="InterPro" id="IPR002110">
    <property type="entry name" value="Ankyrin_rpt"/>
</dbReference>
<feature type="compositionally biased region" description="Acidic residues" evidence="4">
    <location>
        <begin position="273"/>
        <end position="285"/>
    </location>
</feature>